<dbReference type="RefSeq" id="WP_324693915.1">
    <property type="nucleotide sequence ID" value="NZ_JAYMYJ010000047.1"/>
</dbReference>
<proteinExistence type="predicted"/>
<keyword evidence="2" id="KW-0812">Transmembrane</keyword>
<accession>A0ABU6CWU6</accession>
<reference evidence="7" key="1">
    <citation type="submission" date="2023-07" db="EMBL/GenBank/DDBJ databases">
        <title>The carbon used by Thiothrix.</title>
        <authorList>
            <person name="Chen L."/>
        </authorList>
    </citation>
    <scope>NUCLEOTIDE SEQUENCE [LARGE SCALE GENOMIC DNA]</scope>
</reference>
<protein>
    <submittedName>
        <fullName evidence="6">Translocation/assembly module TamB domain-containing protein</fullName>
    </submittedName>
</protein>
<feature type="domain" description="Translocation and assembly module TamB C-terminal" evidence="5">
    <location>
        <begin position="851"/>
        <end position="1191"/>
    </location>
</feature>
<dbReference type="PANTHER" id="PTHR36985">
    <property type="entry name" value="TRANSLOCATION AND ASSEMBLY MODULE SUBUNIT TAMB"/>
    <property type="match status" value="1"/>
</dbReference>
<evidence type="ECO:0000313" key="7">
    <source>
        <dbReference type="Proteomes" id="UP001308005"/>
    </source>
</evidence>
<keyword evidence="3" id="KW-1133">Transmembrane helix</keyword>
<organism evidence="6 7">
    <name type="scientific">Candidatus Thiothrix phosphatis</name>
    <dbReference type="NCBI Taxonomy" id="3112415"/>
    <lineage>
        <taxon>Bacteria</taxon>
        <taxon>Pseudomonadati</taxon>
        <taxon>Pseudomonadota</taxon>
        <taxon>Gammaproteobacteria</taxon>
        <taxon>Thiotrichales</taxon>
        <taxon>Thiotrichaceae</taxon>
        <taxon>Thiothrix</taxon>
    </lineage>
</organism>
<evidence type="ECO:0000256" key="1">
    <source>
        <dbReference type="ARBA" id="ARBA00004167"/>
    </source>
</evidence>
<dbReference type="Pfam" id="PF04357">
    <property type="entry name" value="TamB"/>
    <property type="match status" value="1"/>
</dbReference>
<evidence type="ECO:0000259" key="5">
    <source>
        <dbReference type="Pfam" id="PF04357"/>
    </source>
</evidence>
<evidence type="ECO:0000256" key="4">
    <source>
        <dbReference type="ARBA" id="ARBA00023136"/>
    </source>
</evidence>
<gene>
    <name evidence="6" type="ORF">VSS37_06160</name>
</gene>
<dbReference type="EMBL" id="JAYMYJ010000047">
    <property type="protein sequence ID" value="MEB4590557.1"/>
    <property type="molecule type" value="Genomic_DNA"/>
</dbReference>
<evidence type="ECO:0000313" key="6">
    <source>
        <dbReference type="EMBL" id="MEB4590557.1"/>
    </source>
</evidence>
<evidence type="ECO:0000256" key="2">
    <source>
        <dbReference type="ARBA" id="ARBA00022692"/>
    </source>
</evidence>
<dbReference type="Proteomes" id="UP001308005">
    <property type="component" value="Unassembled WGS sequence"/>
</dbReference>
<comment type="caution">
    <text evidence="6">The sequence shown here is derived from an EMBL/GenBank/DDBJ whole genome shotgun (WGS) entry which is preliminary data.</text>
</comment>
<reference evidence="6 7" key="2">
    <citation type="submission" date="2024-01" db="EMBL/GenBank/DDBJ databases">
        <authorList>
            <person name="Xie X."/>
        </authorList>
    </citation>
    <scope>NUCLEOTIDE SEQUENCE [LARGE SCALE GENOMIC DNA]</scope>
    <source>
        <strain evidence="6">SCUT-1</strain>
    </source>
</reference>
<dbReference type="PANTHER" id="PTHR36985:SF1">
    <property type="entry name" value="TRANSLOCATION AND ASSEMBLY MODULE SUBUNIT TAMB"/>
    <property type="match status" value="1"/>
</dbReference>
<name>A0ABU6CWU6_9GAMM</name>
<dbReference type="InterPro" id="IPR007452">
    <property type="entry name" value="TamB_C"/>
</dbReference>
<keyword evidence="7" id="KW-1185">Reference proteome</keyword>
<comment type="subcellular location">
    <subcellularLocation>
        <location evidence="1">Membrane</location>
        <topology evidence="1">Single-pass membrane protein</topology>
    </subcellularLocation>
</comment>
<evidence type="ECO:0000256" key="3">
    <source>
        <dbReference type="ARBA" id="ARBA00022989"/>
    </source>
</evidence>
<keyword evidence="4" id="KW-0472">Membrane</keyword>
<sequence>MRKWLKYLLVNPLAVLLFGALLLVALAAFLALTRTGSHWLLGNAQRFVPELQLEGVDGALAHGLTLDKLRWRDASVDVEASGVKWQNEFDLGTPVTLRVTDLRADKLRVQVLDNAADAAQADKPFELPAIVLPFNVDARSVSIGELEVDAGSAPLHFRNVTLNGRTHDGRLQVEALKAEAYDAAGKADLALTGSFGLDQQHGLDATLKVASDSQHWGKGTGVIQLGGELQHYELDANADWRYADYPRYQGRLQGKGTFEDLDVSSLQLDGDAGKLAASGKIGWQNGFSWDADVQGQQVNPAPFAPEWPAKLEVALTSKGEWAEGKTHIALDIARLQGKLREYPVDVTGQGDWNGKQAVLHALDAKVGNNRLQANGSASQQLEVEWKLDAPNLAQLYPKIAGRATGSGILRGQADGSQLQLEVADLSGKVEGYDLSAKGKLDWGDAKLAAQDVLIQSGNNRLEVSGQATEPFDLRWKVDAKNLAKAWKGLAGSLAGEGVLKGTLAKPEIQADLKGDGLRYQDLRLGLLDVQAQQTGERYDIHGVLKDFKQGETVVPSAKVDGEGTLENHRVTAQVTHQAGKADFSANGGWRNGQWQGTVANLSLRDTPAGDWKLLEPVSLQASAKAFASSSLCLASRGARACGKPAWTPQAGFSISGVLQQIPLVMLSPWLPPNVNLAGVANADYRFEQRGGKPVANVALRLPDSSVSVRDAKGKLETVQYANAQADLKLNDRQADVQAQLDVTHYGKLRADGRLDLSPQNGNHRINAHLLADMPDIGWMERFSPQIDHLQGRVAGDVSISGLLRQPAVSGDMRLLDGQVHLPETGVTLNDINLTLQANGSEHAAITGSLRAGAGRMNADGSLSLANLPNWRADVNLKGDNLTLMDTHEVQAAVSPDLRIQASPTDVDVAGKLLIPAATISLREIPQSASPLSDDVVIVGRASPGQKEPVVLVKDAPLDITPDVSIELGDKVKFTGFGLDARLTGKLRVLRTRQDIIAEGVLNVVDGKYTAYGQNLEIERGRLIFNGPLDNPGLDVRAVREVEDGDVKVGISLAGTVQRPESELFSSPQQTQSDTLSYLLTGRALSGVSGDQSSLLMDAISGLGIAGGEGLAQQLGGKLGLDEFGVKAKNGRFDQGELALGKRLGPRLYVRYIVSLFDSLQRVAVTYQINKHLQLEAQTGIQQGVDLIYKVDTNKGPLGP</sequence>